<comment type="subcellular location">
    <subcellularLocation>
        <location evidence="3">Cytoplasm</location>
    </subcellularLocation>
</comment>
<dbReference type="RefSeq" id="WP_038988109.1">
    <property type="nucleotide sequence ID" value="NZ_JWJO01000078.1"/>
</dbReference>
<protein>
    <recommendedName>
        <fullName evidence="3">Urease accessory protein UreD</fullName>
    </recommendedName>
</protein>
<evidence type="ECO:0000256" key="1">
    <source>
        <dbReference type="ARBA" id="ARBA00007177"/>
    </source>
</evidence>
<evidence type="ECO:0000256" key="2">
    <source>
        <dbReference type="ARBA" id="ARBA00023186"/>
    </source>
</evidence>
<dbReference type="InterPro" id="IPR002669">
    <property type="entry name" value="UreD"/>
</dbReference>
<evidence type="ECO:0000313" key="5">
    <source>
        <dbReference type="Proteomes" id="UP000076630"/>
    </source>
</evidence>
<name>A0A164ALG3_9FLAO</name>
<proteinExistence type="inferred from homology"/>
<dbReference type="GO" id="GO:0005737">
    <property type="term" value="C:cytoplasm"/>
    <property type="evidence" value="ECO:0007669"/>
    <property type="project" value="UniProtKB-SubCell"/>
</dbReference>
<keyword evidence="3" id="KW-0963">Cytoplasm</keyword>
<comment type="function">
    <text evidence="3">Required for maturation of urease via the functional incorporation of the urease nickel metallocenter.</text>
</comment>
<dbReference type="Proteomes" id="UP000076630">
    <property type="component" value="Unassembled WGS sequence"/>
</dbReference>
<sequence>MISSLDIKVEQREGVSYLKDAYVTQPFRIVPVGQYKRDKAAYLMIMSSSPGLLDNDDHRISINLAEGTKLQLQTQAYQRLFHMKNKSSQTTLINMERESVFAYVPHPVVPQSSSTFISHNKVEMKEDCHFLLSDIITCGRKLSGEEFEYNHFQNLTELFVNGKLEVKDNVLLQPDLMPIQGIGILEGFTHQGTLIYYNTAKVSVLEYIEYFYKQYGEKENIQFGISQLEGDGFMIRILGQGAEKLYTIFQQIQEKLWGELFLEQHL</sequence>
<dbReference type="OrthoDB" id="9807968at2"/>
<gene>
    <name evidence="3" type="primary">ureD</name>
    <name evidence="4" type="ORF">AV926_02730</name>
</gene>
<dbReference type="AlphaFoldDB" id="A0A164ALG3"/>
<dbReference type="PANTHER" id="PTHR33643:SF1">
    <property type="entry name" value="UREASE ACCESSORY PROTEIN D"/>
    <property type="match status" value="1"/>
</dbReference>
<comment type="similarity">
    <text evidence="1 3">Belongs to the UreD family.</text>
</comment>
<accession>A0A164ALG3</accession>
<organism evidence="4 5">
    <name type="scientific">Myroides marinus</name>
    <dbReference type="NCBI Taxonomy" id="703342"/>
    <lineage>
        <taxon>Bacteria</taxon>
        <taxon>Pseudomonadati</taxon>
        <taxon>Bacteroidota</taxon>
        <taxon>Flavobacteriia</taxon>
        <taxon>Flavobacteriales</taxon>
        <taxon>Flavobacteriaceae</taxon>
        <taxon>Myroides</taxon>
    </lineage>
</organism>
<dbReference type="GO" id="GO:0016151">
    <property type="term" value="F:nickel cation binding"/>
    <property type="evidence" value="ECO:0007669"/>
    <property type="project" value="UniProtKB-UniRule"/>
</dbReference>
<comment type="caution">
    <text evidence="4">The sequence shown here is derived from an EMBL/GenBank/DDBJ whole genome shotgun (WGS) entry which is preliminary data.</text>
</comment>
<dbReference type="PANTHER" id="PTHR33643">
    <property type="entry name" value="UREASE ACCESSORY PROTEIN D"/>
    <property type="match status" value="1"/>
</dbReference>
<reference evidence="4 5" key="1">
    <citation type="submission" date="2016-01" db="EMBL/GenBank/DDBJ databases">
        <title>Whole genome sequencing of Myroides marinus L41.</title>
        <authorList>
            <person name="Hong K.W."/>
        </authorList>
    </citation>
    <scope>NUCLEOTIDE SEQUENCE [LARGE SCALE GENOMIC DNA]</scope>
    <source>
        <strain evidence="4 5">L41</strain>
    </source>
</reference>
<evidence type="ECO:0000256" key="3">
    <source>
        <dbReference type="HAMAP-Rule" id="MF_01384"/>
    </source>
</evidence>
<keyword evidence="5" id="KW-1185">Reference proteome</keyword>
<dbReference type="Pfam" id="PF01774">
    <property type="entry name" value="UreD"/>
    <property type="match status" value="1"/>
</dbReference>
<evidence type="ECO:0000313" key="4">
    <source>
        <dbReference type="EMBL" id="KZE84058.1"/>
    </source>
</evidence>
<keyword evidence="2 3" id="KW-0143">Chaperone</keyword>
<dbReference type="EMBL" id="LQNU01000032">
    <property type="protein sequence ID" value="KZE84058.1"/>
    <property type="molecule type" value="Genomic_DNA"/>
</dbReference>
<keyword evidence="3" id="KW-0996">Nickel insertion</keyword>
<comment type="subunit">
    <text evidence="3">UreD, UreF and UreG form a complex that acts as a GTP-hydrolysis-dependent molecular chaperone, activating the urease apoprotein by helping to assemble the nickel containing metallocenter of UreC. The UreE protein probably delivers the nickel.</text>
</comment>
<dbReference type="HAMAP" id="MF_01384">
    <property type="entry name" value="UreD"/>
    <property type="match status" value="1"/>
</dbReference>